<evidence type="ECO:0000313" key="2">
    <source>
        <dbReference type="EMBL" id="MDU0111450.1"/>
    </source>
</evidence>
<keyword evidence="3" id="KW-1185">Reference proteome</keyword>
<name>A0ABU3QVI3_9GAMM</name>
<dbReference type="Proteomes" id="UP001257914">
    <property type="component" value="Unassembled WGS sequence"/>
</dbReference>
<evidence type="ECO:0000313" key="3">
    <source>
        <dbReference type="Proteomes" id="UP001257914"/>
    </source>
</evidence>
<gene>
    <name evidence="2" type="ORF">RT723_00070</name>
</gene>
<protein>
    <submittedName>
        <fullName evidence="2">Uncharacterized protein</fullName>
    </submittedName>
</protein>
<dbReference type="EMBL" id="JAWCUA010000001">
    <property type="protein sequence ID" value="MDU0111450.1"/>
    <property type="molecule type" value="Genomic_DNA"/>
</dbReference>
<organism evidence="2 3">
    <name type="scientific">Psychrosphaera aquimarina</name>
    <dbReference type="NCBI Taxonomy" id="2044854"/>
    <lineage>
        <taxon>Bacteria</taxon>
        <taxon>Pseudomonadati</taxon>
        <taxon>Pseudomonadota</taxon>
        <taxon>Gammaproteobacteria</taxon>
        <taxon>Alteromonadales</taxon>
        <taxon>Pseudoalteromonadaceae</taxon>
        <taxon>Psychrosphaera</taxon>
    </lineage>
</organism>
<dbReference type="RefSeq" id="WP_315945414.1">
    <property type="nucleotide sequence ID" value="NZ_JAWCUA010000001.1"/>
</dbReference>
<reference evidence="2 3" key="1">
    <citation type="submission" date="2023-10" db="EMBL/GenBank/DDBJ databases">
        <title>Psychrosphaera aquimaarina strain SW33 isolated from seawater.</title>
        <authorList>
            <person name="Bayburt H."/>
            <person name="Kim J.M."/>
            <person name="Choi B.J."/>
            <person name="Jeon C.O."/>
        </authorList>
    </citation>
    <scope>NUCLEOTIDE SEQUENCE [LARGE SCALE GENOMIC DNA]</scope>
    <source>
        <strain evidence="2 3">KCTC 52743</strain>
    </source>
</reference>
<proteinExistence type="predicted"/>
<feature type="compositionally biased region" description="Basic and acidic residues" evidence="1">
    <location>
        <begin position="51"/>
        <end position="89"/>
    </location>
</feature>
<evidence type="ECO:0000256" key="1">
    <source>
        <dbReference type="SAM" id="MobiDB-lite"/>
    </source>
</evidence>
<sequence length="89" mass="10266">MRREMVDILYNVMARPIPNEPDKKDAYHVDKAPKDAGLKRVEDDDPSSAKQESKNQKGNEQQQKEEKEEPKGKGKFKDKDGVEHLDIFV</sequence>
<comment type="caution">
    <text evidence="2">The sequence shown here is derived from an EMBL/GenBank/DDBJ whole genome shotgun (WGS) entry which is preliminary data.</text>
</comment>
<accession>A0ABU3QVI3</accession>
<feature type="compositionally biased region" description="Basic and acidic residues" evidence="1">
    <location>
        <begin position="20"/>
        <end position="42"/>
    </location>
</feature>
<feature type="region of interest" description="Disordered" evidence="1">
    <location>
        <begin position="15"/>
        <end position="89"/>
    </location>
</feature>